<reference evidence="11" key="2">
    <citation type="submission" date="2025-08" db="UniProtKB">
        <authorList>
            <consortium name="Ensembl"/>
        </authorList>
    </citation>
    <scope>IDENTIFICATION</scope>
</reference>
<proteinExistence type="predicted"/>
<dbReference type="AlphaFoldDB" id="A0A8C4VXZ7"/>
<evidence type="ECO:0000256" key="4">
    <source>
        <dbReference type="ARBA" id="ARBA00022490"/>
    </source>
</evidence>
<keyword evidence="7" id="KW-0206">Cytoskeleton</keyword>
<organism evidence="11 12">
    <name type="scientific">Gopherus evgoodei</name>
    <name type="common">Goodes thornscrub tortoise</name>
    <dbReference type="NCBI Taxonomy" id="1825980"/>
    <lineage>
        <taxon>Eukaryota</taxon>
        <taxon>Metazoa</taxon>
        <taxon>Chordata</taxon>
        <taxon>Craniata</taxon>
        <taxon>Vertebrata</taxon>
        <taxon>Euteleostomi</taxon>
        <taxon>Archelosauria</taxon>
        <taxon>Testudinata</taxon>
        <taxon>Testudines</taxon>
        <taxon>Cryptodira</taxon>
        <taxon>Durocryptodira</taxon>
        <taxon>Testudinoidea</taxon>
        <taxon>Testudinidae</taxon>
        <taxon>Gopherus</taxon>
    </lineage>
</organism>
<evidence type="ECO:0000256" key="8">
    <source>
        <dbReference type="ARBA" id="ARBA00025273"/>
    </source>
</evidence>
<comment type="subcellular location">
    <subcellularLocation>
        <location evidence="1">Cytoplasm</location>
        <location evidence="1">Cytoskeleton</location>
        <location evidence="1">Microtubule organizing center</location>
        <location evidence="1">Centrosome</location>
    </subcellularLocation>
</comment>
<dbReference type="GeneID" id="115659389"/>
<dbReference type="RefSeq" id="XP_030435273.1">
    <property type="nucleotide sequence ID" value="XM_030579413.1"/>
</dbReference>
<dbReference type="GeneTree" id="ENSGT00390000009029"/>
<dbReference type="Proteomes" id="UP000694390">
    <property type="component" value="Chromosome 11"/>
</dbReference>
<accession>A0A8C4VXZ7</accession>
<evidence type="ECO:0000256" key="7">
    <source>
        <dbReference type="ARBA" id="ARBA00023212"/>
    </source>
</evidence>
<feature type="coiled-coil region" evidence="9">
    <location>
        <begin position="276"/>
        <end position="303"/>
    </location>
</feature>
<dbReference type="GO" id="GO:0042802">
    <property type="term" value="F:identical protein binding"/>
    <property type="evidence" value="ECO:0007669"/>
    <property type="project" value="Ensembl"/>
</dbReference>
<evidence type="ECO:0000256" key="2">
    <source>
        <dbReference type="ARBA" id="ARBA00011832"/>
    </source>
</evidence>
<evidence type="ECO:0000313" key="12">
    <source>
        <dbReference type="Proteomes" id="UP000694390"/>
    </source>
</evidence>
<dbReference type="GO" id="GO:0005813">
    <property type="term" value="C:centrosome"/>
    <property type="evidence" value="ECO:0007669"/>
    <property type="project" value="UniProtKB-SubCell"/>
</dbReference>
<name>A0A8C4VXZ7_9SAUR</name>
<sequence length="717" mass="81859">MTEVPQSCALSSNVPAGSMQVTPAQKSTESWCQQEQAEWENINKLLVRHGLKPVCLAKPRNSRNLSDTIVLDKQSSLGIRLALKTLVDDTERQQKMIHGLIEANRQLRDDIRQERGRACRQEQRAKELENVVENIKSKICQLEDECIAKVCQQQNQVKELQKDQQASQTKYHHQNEKLHEQEETIARLQKELHKVGMEEQQRVATQNKIFCQFCKQAPKSLLDQQFLSLIDYYESQINQMKRELRYKKDTDHVQGEGKGKEEFLNLDATPNYRALLTSFQNQLIEAKARNEQLMCENTDLKKDLEIRPTAQEFKLCKQQVKKLEKMLKKNIKSYGIIRGEKVKANNESESMTGEDQLQAGCRRYLQVLSKIDSVISSPRAPLVIYKRSKGPVQNYMKENGQECGFEHLPPTVEMWADQLMSLKDLHGSLRKLSVELVPWHTVDTPNITECVRVEDLQFIVDTILEEVENKEKNGQMPSLQTLYAIVSHFQKLFDVTSLNGVYPRMNEVYTKLGEMTNAMRNLQELLELDHSAPPAVLVNTVGKLCTVINENVTGQVEQLLGTQDIQSIINKLEEHEDFFPVFQALIQDLLCVLAHKVAKMSQKGINYTKPQTPIGQTLADGSTGSHTLFRPPNETIRARIVKTVQSYSIFKSGWENVSQTYLIFNLFASLRKGFTLMCITLGALALPLMPNMLIVPESSVFFNAGMWDLLREPCGVP</sequence>
<evidence type="ECO:0000256" key="10">
    <source>
        <dbReference type="SAM" id="MobiDB-lite"/>
    </source>
</evidence>
<comment type="function">
    <text evidence="8">Plays a role in the organization of both preexisting and nascent microtubules in interphase cells. During mitosis, required for the organization and orientation of the mitotic spindle.</text>
</comment>
<evidence type="ECO:0000256" key="9">
    <source>
        <dbReference type="SAM" id="Coils"/>
    </source>
</evidence>
<dbReference type="GO" id="GO:0060271">
    <property type="term" value="P:cilium assembly"/>
    <property type="evidence" value="ECO:0007669"/>
    <property type="project" value="InterPro"/>
</dbReference>
<feature type="coiled-coil region" evidence="9">
    <location>
        <begin position="171"/>
        <end position="198"/>
    </location>
</feature>
<comment type="subunit">
    <text evidence="2">Directly interacts with tubulin-gamma; this interaction determines centrosomal localization.</text>
</comment>
<dbReference type="GO" id="GO:0043015">
    <property type="term" value="F:gamma-tubulin binding"/>
    <property type="evidence" value="ECO:0007669"/>
    <property type="project" value="InterPro"/>
</dbReference>
<reference evidence="11" key="3">
    <citation type="submission" date="2025-09" db="UniProtKB">
        <authorList>
            <consortium name="Ensembl"/>
        </authorList>
    </citation>
    <scope>IDENTIFICATION</scope>
</reference>
<dbReference type="GO" id="GO:0070507">
    <property type="term" value="P:regulation of microtubule cytoskeleton organization"/>
    <property type="evidence" value="ECO:0007669"/>
    <property type="project" value="InterPro"/>
</dbReference>
<keyword evidence="6 9" id="KW-0175">Coiled coil</keyword>
<evidence type="ECO:0000256" key="6">
    <source>
        <dbReference type="ARBA" id="ARBA00023054"/>
    </source>
</evidence>
<evidence type="ECO:0000256" key="5">
    <source>
        <dbReference type="ARBA" id="ARBA00022803"/>
    </source>
</evidence>
<dbReference type="InterPro" id="IPR037692">
    <property type="entry name" value="CEP70"/>
</dbReference>
<dbReference type="CTD" id="80321"/>
<dbReference type="OrthoDB" id="2020926at2759"/>
<dbReference type="PANTHER" id="PTHR14594">
    <property type="entry name" value="CENTROSOMAL PROTEIN OF 70 KDA"/>
    <property type="match status" value="1"/>
</dbReference>
<protein>
    <recommendedName>
        <fullName evidence="3">Centrosomal protein of 70 kDa</fullName>
    </recommendedName>
</protein>
<dbReference type="PANTHER" id="PTHR14594:SF1">
    <property type="entry name" value="CENTROSOMAL PROTEIN OF 70 KDA"/>
    <property type="match status" value="1"/>
</dbReference>
<reference evidence="11" key="1">
    <citation type="submission" date="2019-06" db="EMBL/GenBank/DDBJ databases">
        <title>G10K-VGP Goodes thornscrub tortoise genome, primary haplotype.</title>
        <authorList>
            <person name="Murphy B."/>
            <person name="Edwards T."/>
            <person name="Rhie A."/>
            <person name="Koren S."/>
            <person name="Phillippy A."/>
            <person name="Fedrigo O."/>
            <person name="Haase B."/>
            <person name="Mountcastle J."/>
            <person name="Lewin H."/>
            <person name="Damas J."/>
            <person name="Howe K."/>
            <person name="Formenti G."/>
            <person name="Myers G."/>
            <person name="Durbin R."/>
            <person name="Jarvis E.D."/>
        </authorList>
    </citation>
    <scope>NUCLEOTIDE SEQUENCE [LARGE SCALE GENOMIC DNA]</scope>
</reference>
<dbReference type="Ensembl" id="ENSGEVT00005006084.1">
    <property type="protein sequence ID" value="ENSGEVP00005005813.1"/>
    <property type="gene ID" value="ENSGEVG00005004129.1"/>
</dbReference>
<keyword evidence="5" id="KW-0802">TPR repeat</keyword>
<keyword evidence="4" id="KW-0963">Cytoplasm</keyword>
<evidence type="ECO:0000256" key="3">
    <source>
        <dbReference type="ARBA" id="ARBA00018408"/>
    </source>
</evidence>
<keyword evidence="12" id="KW-1185">Reference proteome</keyword>
<evidence type="ECO:0000256" key="1">
    <source>
        <dbReference type="ARBA" id="ARBA00004300"/>
    </source>
</evidence>
<feature type="region of interest" description="Disordered" evidence="10">
    <location>
        <begin position="1"/>
        <end position="22"/>
    </location>
</feature>
<evidence type="ECO:0000313" key="11">
    <source>
        <dbReference type="Ensembl" id="ENSGEVP00005005813.1"/>
    </source>
</evidence>
<gene>
    <name evidence="11" type="primary">CEP70</name>
</gene>